<evidence type="ECO:0000259" key="1">
    <source>
        <dbReference type="Pfam" id="PF07735"/>
    </source>
</evidence>
<organism evidence="3">
    <name type="scientific">Caenorhabditis remanei</name>
    <name type="common">Caenorhabditis vulgaris</name>
    <dbReference type="NCBI Taxonomy" id="31234"/>
    <lineage>
        <taxon>Eukaryota</taxon>
        <taxon>Metazoa</taxon>
        <taxon>Ecdysozoa</taxon>
        <taxon>Nematoda</taxon>
        <taxon>Chromadorea</taxon>
        <taxon>Rhabditida</taxon>
        <taxon>Rhabditina</taxon>
        <taxon>Rhabditomorpha</taxon>
        <taxon>Rhabditoidea</taxon>
        <taxon>Rhabditidae</taxon>
        <taxon>Peloderinae</taxon>
        <taxon>Caenorhabditis</taxon>
    </lineage>
</organism>
<proteinExistence type="predicted"/>
<dbReference type="Proteomes" id="UP000008281">
    <property type="component" value="Unassembled WGS sequence"/>
</dbReference>
<gene>
    <name evidence="2" type="ORF">CRE_19508</name>
</gene>
<keyword evidence="3" id="KW-1185">Reference proteome</keyword>
<dbReference type="PANTHER" id="PTHR21503">
    <property type="entry name" value="F-BOX-CONTAINING HYPOTHETICAL PROTEIN C.ELEGANS"/>
    <property type="match status" value="1"/>
</dbReference>
<dbReference type="AlphaFoldDB" id="E3NHZ5"/>
<dbReference type="HOGENOM" id="CLU_1950792_0_0_1"/>
<sequence>MKELHIVKSEWIEYERLLEIDCKSVILEKNRISDEQWNLFLKKWIAMETHLNLVYLDLDNRELDGFRDRVLHDIPYEVVDEGKNRVLKTRRNKRKKISGGIDIKRIDGKTATFFVYRMLSEERFAMSIH</sequence>
<dbReference type="EMBL" id="DS268690">
    <property type="protein sequence ID" value="EFO98701.1"/>
    <property type="molecule type" value="Genomic_DNA"/>
</dbReference>
<dbReference type="Pfam" id="PF07735">
    <property type="entry name" value="FBA_2"/>
    <property type="match status" value="1"/>
</dbReference>
<evidence type="ECO:0000313" key="3">
    <source>
        <dbReference type="Proteomes" id="UP000008281"/>
    </source>
</evidence>
<evidence type="ECO:0000313" key="2">
    <source>
        <dbReference type="EMBL" id="EFO98701.1"/>
    </source>
</evidence>
<accession>E3NHZ5</accession>
<reference evidence="2" key="1">
    <citation type="submission" date="2007-07" db="EMBL/GenBank/DDBJ databases">
        <title>PCAP assembly of the Caenorhabditis remanei genome.</title>
        <authorList>
            <consortium name="The Caenorhabditis remanei Sequencing Consortium"/>
            <person name="Wilson R.K."/>
        </authorList>
    </citation>
    <scope>NUCLEOTIDE SEQUENCE [LARGE SCALE GENOMIC DNA]</scope>
    <source>
        <strain evidence="2">PB4641</strain>
    </source>
</reference>
<dbReference type="InterPro" id="IPR012885">
    <property type="entry name" value="F-box_Sdz-33"/>
</dbReference>
<name>E3NHZ5_CAERE</name>
<protein>
    <recommendedName>
        <fullName evidence="1">Sdz-33 F-box domain-containing protein</fullName>
    </recommendedName>
</protein>
<dbReference type="InParanoid" id="E3NHZ5"/>
<feature type="domain" description="Sdz-33 F-box" evidence="1">
    <location>
        <begin position="2"/>
        <end position="57"/>
    </location>
</feature>